<evidence type="ECO:0000313" key="4">
    <source>
        <dbReference type="Proteomes" id="UP000626092"/>
    </source>
</evidence>
<keyword evidence="4" id="KW-1185">Reference proteome</keyword>
<proteinExistence type="inferred from homology"/>
<comment type="caution">
    <text evidence="3">The sequence shown here is derived from an EMBL/GenBank/DDBJ whole genome shotgun (WGS) entry which is preliminary data.</text>
</comment>
<dbReference type="InterPro" id="IPR050317">
    <property type="entry name" value="Plant_Fungal_Acyltransferase"/>
</dbReference>
<dbReference type="EMBL" id="WJXA01000009">
    <property type="protein sequence ID" value="KAF7131690.1"/>
    <property type="molecule type" value="Genomic_DNA"/>
</dbReference>
<organism evidence="3 4">
    <name type="scientific">Rhododendron simsii</name>
    <name type="common">Sims's rhododendron</name>
    <dbReference type="NCBI Taxonomy" id="118357"/>
    <lineage>
        <taxon>Eukaryota</taxon>
        <taxon>Viridiplantae</taxon>
        <taxon>Streptophyta</taxon>
        <taxon>Embryophyta</taxon>
        <taxon>Tracheophyta</taxon>
        <taxon>Spermatophyta</taxon>
        <taxon>Magnoliopsida</taxon>
        <taxon>eudicotyledons</taxon>
        <taxon>Gunneridae</taxon>
        <taxon>Pentapetalae</taxon>
        <taxon>asterids</taxon>
        <taxon>Ericales</taxon>
        <taxon>Ericaceae</taxon>
        <taxon>Ericoideae</taxon>
        <taxon>Rhodoreae</taxon>
        <taxon>Rhododendron</taxon>
    </lineage>
</organism>
<gene>
    <name evidence="3" type="ORF">RHSIM_Rhsim09G0031400</name>
</gene>
<dbReference type="AlphaFoldDB" id="A0A834GDR0"/>
<evidence type="ECO:0000313" key="3">
    <source>
        <dbReference type="EMBL" id="KAF7131690.1"/>
    </source>
</evidence>
<dbReference type="GO" id="GO:0016747">
    <property type="term" value="F:acyltransferase activity, transferring groups other than amino-acyl groups"/>
    <property type="evidence" value="ECO:0007669"/>
    <property type="project" value="TreeGrafter"/>
</dbReference>
<dbReference type="Gene3D" id="3.30.559.10">
    <property type="entry name" value="Chloramphenicol acetyltransferase-like domain"/>
    <property type="match status" value="2"/>
</dbReference>
<evidence type="ECO:0000256" key="2">
    <source>
        <dbReference type="ARBA" id="ARBA00022679"/>
    </source>
</evidence>
<keyword evidence="2" id="KW-0808">Transferase</keyword>
<accession>A0A834GDR0</accession>
<sequence>MLGINVEREEPTIVPPAEDTTKKGTLYFLSNLDYNFPCKVRSVYLFKPSKNIEGNVEGEVLVEVIKNALSKALVIYYPVAGRLTFDSEGRMAVDCTDEGAVFVEAEAGCTLEEIGDDTVSMGDLVYDVPAAKHIMDMPPLAVQVTKFSCGGFAMGICVNHLVFDGQTGMDFINSWGEIARGLSLKVPPFFDRSILKGRNPPKIEFDHQEFLEIEDIPHVYDLYNEAIIYKSFGFDTVKLEKLKATATEDGAVVRCSTFEALSGFIWKSRTQALKIPHDQKIKLLLVVDGRSKFDPPLPENYFGNGVVIVSCLTTAGKFKRTNGKTTIIRGGTSPGDDSIGYRLLHQVDNRLLGSNKSKAFLGRKPDHCFLVSTVFRYHRLRMGTTLSCRKSDLPGLYGIGDIHGSSEREEKHQCASGFSCFCHEGLSRTHPTNLVARDMIERLE</sequence>
<dbReference type="InterPro" id="IPR023213">
    <property type="entry name" value="CAT-like_dom_sf"/>
</dbReference>
<protein>
    <submittedName>
        <fullName evidence="3">Uncharacterized protein</fullName>
    </submittedName>
</protein>
<dbReference type="OrthoDB" id="671439at2759"/>
<dbReference type="Proteomes" id="UP000626092">
    <property type="component" value="Unassembled WGS sequence"/>
</dbReference>
<name>A0A834GDR0_RHOSS</name>
<dbReference type="PANTHER" id="PTHR31642:SF310">
    <property type="entry name" value="FATTY ALCOHOL:CAFFEOYL-COA ACYLTRANSFERASE"/>
    <property type="match status" value="1"/>
</dbReference>
<comment type="similarity">
    <text evidence="1">Belongs to the plant acyltransferase family.</text>
</comment>
<evidence type="ECO:0000256" key="1">
    <source>
        <dbReference type="ARBA" id="ARBA00009861"/>
    </source>
</evidence>
<dbReference type="Pfam" id="PF02458">
    <property type="entry name" value="Transferase"/>
    <property type="match status" value="1"/>
</dbReference>
<dbReference type="PANTHER" id="PTHR31642">
    <property type="entry name" value="TRICHOTHECENE 3-O-ACETYLTRANSFERASE"/>
    <property type="match status" value="1"/>
</dbReference>
<reference evidence="3" key="1">
    <citation type="submission" date="2019-11" db="EMBL/GenBank/DDBJ databases">
        <authorList>
            <person name="Liu Y."/>
            <person name="Hou J."/>
            <person name="Li T.-Q."/>
            <person name="Guan C.-H."/>
            <person name="Wu X."/>
            <person name="Wu H.-Z."/>
            <person name="Ling F."/>
            <person name="Zhang R."/>
            <person name="Shi X.-G."/>
            <person name="Ren J.-P."/>
            <person name="Chen E.-F."/>
            <person name="Sun J.-M."/>
        </authorList>
    </citation>
    <scope>NUCLEOTIDE SEQUENCE</scope>
    <source>
        <strain evidence="3">Adult_tree_wgs_1</strain>
        <tissue evidence="3">Leaves</tissue>
    </source>
</reference>